<dbReference type="Pfam" id="PF08447">
    <property type="entry name" value="PAS_3"/>
    <property type="match status" value="1"/>
</dbReference>
<dbReference type="RefSeq" id="WP_169607006.1">
    <property type="nucleotide sequence ID" value="NZ_CP051682.1"/>
</dbReference>
<dbReference type="SUPFAM" id="SSF55785">
    <property type="entry name" value="PYP-like sensor domain (PAS domain)"/>
    <property type="match status" value="2"/>
</dbReference>
<keyword evidence="4" id="KW-1185">Reference proteome</keyword>
<reference evidence="3 4" key="1">
    <citation type="submission" date="2020-04" db="EMBL/GenBank/DDBJ databases">
        <title>Genome sequencing of novel species.</title>
        <authorList>
            <person name="Heo J."/>
            <person name="Kim S.-J."/>
            <person name="Kim J.-S."/>
            <person name="Hong S.-B."/>
            <person name="Kwon S.-W."/>
        </authorList>
    </citation>
    <scope>NUCLEOTIDE SEQUENCE [LARGE SCALE GENOMIC DNA]</scope>
    <source>
        <strain evidence="3 4">F39-2</strain>
    </source>
</reference>
<dbReference type="EMBL" id="CP051682">
    <property type="protein sequence ID" value="QJD95988.1"/>
    <property type="molecule type" value="Genomic_DNA"/>
</dbReference>
<feature type="domain" description="PAS fold-3" evidence="1">
    <location>
        <begin position="157"/>
        <end position="237"/>
    </location>
</feature>
<sequence length="253" mass="28651">MQNISEQRLVDALPIGAAVFTGDRHTIRAVNAEMRSIWSKDSSVIGKDLHDAIPEIQDQPFFDLLTNIYRTGEAFHDPNGQAMLNVNGVLQLVYFDYWMKPIRDAAGQVTGILNTAIDTTAAVIARQRSEWIGEQFSFSMNAAEVGSWNLDIANRRVWWDERCRLFYGFPKGDDLVPFEEVLRYVHPEDRPKVDEAVAHALRPESGGNYDIQFRTIGESHHTLRWLQCKGKAYLMSNTSRTAFPAPLVTLPAK</sequence>
<accession>A0A7L5E0G6</accession>
<proteinExistence type="predicted"/>
<gene>
    <name evidence="3" type="ORF">HH214_08910</name>
</gene>
<evidence type="ECO:0000259" key="2">
    <source>
        <dbReference type="Pfam" id="PF08448"/>
    </source>
</evidence>
<name>A0A7L5E0G6_9SPHI</name>
<feature type="domain" description="PAS fold-4" evidence="2">
    <location>
        <begin position="10"/>
        <end position="122"/>
    </location>
</feature>
<evidence type="ECO:0000259" key="1">
    <source>
        <dbReference type="Pfam" id="PF08447"/>
    </source>
</evidence>
<dbReference type="AlphaFoldDB" id="A0A7L5E0G6"/>
<evidence type="ECO:0000313" key="3">
    <source>
        <dbReference type="EMBL" id="QJD95988.1"/>
    </source>
</evidence>
<dbReference type="KEGG" id="mrob:HH214_08910"/>
<dbReference type="InterPro" id="IPR013656">
    <property type="entry name" value="PAS_4"/>
</dbReference>
<evidence type="ECO:0000313" key="4">
    <source>
        <dbReference type="Proteomes" id="UP000503278"/>
    </source>
</evidence>
<organism evidence="3 4">
    <name type="scientific">Mucilaginibacter robiniae</name>
    <dbReference type="NCBI Taxonomy" id="2728022"/>
    <lineage>
        <taxon>Bacteria</taxon>
        <taxon>Pseudomonadati</taxon>
        <taxon>Bacteroidota</taxon>
        <taxon>Sphingobacteriia</taxon>
        <taxon>Sphingobacteriales</taxon>
        <taxon>Sphingobacteriaceae</taxon>
        <taxon>Mucilaginibacter</taxon>
    </lineage>
</organism>
<dbReference type="InterPro" id="IPR013655">
    <property type="entry name" value="PAS_fold_3"/>
</dbReference>
<dbReference type="Gene3D" id="3.30.450.20">
    <property type="entry name" value="PAS domain"/>
    <property type="match status" value="2"/>
</dbReference>
<dbReference type="Pfam" id="PF08448">
    <property type="entry name" value="PAS_4"/>
    <property type="match status" value="1"/>
</dbReference>
<protein>
    <submittedName>
        <fullName evidence="3">PAS domain-containing protein</fullName>
    </submittedName>
</protein>
<dbReference type="Proteomes" id="UP000503278">
    <property type="component" value="Chromosome"/>
</dbReference>
<dbReference type="InterPro" id="IPR035965">
    <property type="entry name" value="PAS-like_dom_sf"/>
</dbReference>